<dbReference type="AlphaFoldDB" id="A0AAU8ASQ1"/>
<dbReference type="RefSeq" id="WP_353476418.1">
    <property type="nucleotide sequence ID" value="NZ_CP123388.1"/>
</dbReference>
<organism evidence="1">
    <name type="scientific">Alloyangia sp. H15</name>
    <dbReference type="NCBI Taxonomy" id="3029062"/>
    <lineage>
        <taxon>Bacteria</taxon>
        <taxon>Pseudomonadati</taxon>
        <taxon>Pseudomonadota</taxon>
        <taxon>Alphaproteobacteria</taxon>
        <taxon>Rhodobacterales</taxon>
        <taxon>Roseobacteraceae</taxon>
        <taxon>Alloyangia</taxon>
    </lineage>
</organism>
<sequence length="98" mass="10805">MARLLRYRSVLRPDVVLAGLNRALDLQRAGVPVFREFYTRAERRTMPPLIEAGLPFPDKAGAPFALIARAAGFPNSAWCKEAFPMHWHSPASAATPSS</sequence>
<accession>A0AAU8ASQ1</accession>
<reference evidence="1" key="1">
    <citation type="submission" date="2023-02" db="EMBL/GenBank/DDBJ databases">
        <title>Description and genomic characterization of Salipiger bruguierae sp. nov., isolated from the sediment of mangrove plant Bruguiera sexangula.</title>
        <authorList>
            <person name="Long M."/>
        </authorList>
    </citation>
    <scope>NUCLEOTIDE SEQUENCE</scope>
    <source>
        <strain evidence="1">H15</strain>
        <plasmid evidence="1">unnamed3</plasmid>
    </source>
</reference>
<dbReference type="EMBL" id="CP123388">
    <property type="protein sequence ID" value="XCC97527.1"/>
    <property type="molecule type" value="Genomic_DNA"/>
</dbReference>
<evidence type="ECO:0000313" key="1">
    <source>
        <dbReference type="EMBL" id="XCC97527.1"/>
    </source>
</evidence>
<keyword evidence="1" id="KW-0614">Plasmid</keyword>
<gene>
    <name evidence="1" type="ORF">PVT71_26215</name>
</gene>
<protein>
    <submittedName>
        <fullName evidence="1">Uncharacterized protein</fullName>
    </submittedName>
</protein>
<name>A0AAU8ASQ1_9RHOB</name>
<proteinExistence type="predicted"/>
<geneLocation type="plasmid" evidence="1">
    <name>unnamed3</name>
</geneLocation>